<sequence>MGQKQGKAVYAEAAVPFLNLPFAAIESLWEAFNDVADGFGITLYEFQEICAELTNELGVNRVKMDDKSDALFKVLDNDANGLIDAIEFLAALAVASGLTNRDTLEFVFKCYDFDGSQELTIDEVTLAMKSTLTGLCKLSSDSPPREEELEIQAMDAFEKSGKKNEVGKISLADILKYCTENPEARSWMEYYDDPFELDLNKQEVLDAEIDYADEAQFDFRTAQMTAATDGDTFAFDNGEAMSAQLDSPWVKTIQSLIPTQYVNERIPASAPDTKLELEWIHGYSAESCKNNVRYASNGEICYHAARVGIIYNPIDHKQRYNLDHTEDIVSFAMHPDGNLVATGEAGKQPKIIVWDVSTAKPVSVMCGFHSEAVTQLAFNDSGTKLASIGQDKHNCLAVYDWRSATKIFSSRVCEKKTLDVAFGVGDVAVACGVNHIFFWAKEGASFTKKRGLFGKKGKLQPQLCIVPCGNKMVTGTASGYLYVWAGRNCVLTKKAHHGSVNALYCSEKGIVSGGKDMKVRMWTLSLEKGATFDMSAYGNASIRSVCLSPDATRILVGTKGSEIYEISAADGADVQGGPITAGHNKGKLCGLAVHPMKAEYVTVGDDCSVRVWDIVTKHLVNMRMLDTPARAVGYAPDGDFLVVGLGGEEGVTGLNKKDGAFVILNEADLTIVYEAKDAKAAVLDAKFAPNGDALALACADKQMYFYDTSEDYEKLGQATRSKAAVTNFDFSEDSGWVQTTCSDGELMFFNNRGLFQSNLNSVKDTPWATQNCPYGFASFGTWSRHADGSATLSCDRSESEMVFATGDNQGNVSLFRYPSAAKAALSHKYKGHSASVSKVRFANSDAHCISIGGDDRCIFQWAHIEDDNEEEADMIDEEETDDYALELLDGDELERDEAFSAATDEVGDLMIILEEKSGEDDMKALKPWVGDVVPPSFKVPSNTNTTDMSLQLEFIHGYRAQDCRQNLKYNAEGGICYNAACIGVVFDKESRSQRFNGAHTDEVISLCVSPDRRYVATGQFGNVPSIVVWDAVTGETVRTLKGFHKRAVSQLCFSTDGKLLASAGNDDNHSVAVYDWMAGVMKCSTFGGMRKVLSLAFAPGEKLMQMGLKHVCFWQIEGRHMMYKKAVIGKKGKLQAFLCGTFLNTGGEFGSPNFVPIVGTGDGHLYVFEDEELSKTIKAHESFVNALTTCKDGLLVSGAKDGLVKLWRWGDDELENTHTFDMRDLKSSLCTRIRSVDVDEDNSKILVGTQGSEIFEISVIDGSNINSNGALIKGHYRGEVWGMASHPTAPIFATVGDDGVLSIWDAKSYREKKFVKMDCGGRAVCFDVEGGLVAVGLGKPEKKKAGKKDGTFVVFQSDNLTQVHEGRDSNEAVMDIKFSPDGKTLAVGSYDTNVYLYNAKDGYSKRAVVKCAGSWVTHLDFTVDSQYVQVSDGAHSLAFAECTNGVQIPTPASLKDISWGTVTTPLGWGVKGFWPKNLREGVDILACDRSRGGNEVASIDNFGRLKIWRYPCHSENPGCLAYRGHGWKGGSVKWLSKDSHLVTLGARDRCIFQWKVREEGKKDSGDEGGESGEDSELELDGGMGGASAIVLEGGVYAEAFVGIKPWNKSMVPPSNLEMENPAKPGFDLELEYVHGCRVEDVRNSIKYNKQGEIVYPAASIAVISRPGDKSQQFCAGGHKGDVVTLTVSSCGGFVATGNVGEEVAVCVWDALTGRLVKMMERVHKRGVVALAFSPDGRYLASVDHDENHTVAVYETLNGEWNDGCRIATELMDRAKVLFCMFCGEENFPLMVGSVKRAQFLDLEGGHTLNRKRAKFGHRKKIQALLCGCVMKGTEGSSMGGSVITGTASGHLYRWGRKDGGEYKVEATVAGHTGACYSVTRGGMGVVSGGKDGLIIVWGGDLNKVRTYNIMDIKELSDVPYSCVVHSLHCDEAFSKILVGCKGGEVYEIAKDSGRIILQNEGHSCKELWGVAMHPTDPDVFATAGDDCVVRVWSLGGRRVVKKARLDCASRALAWSPDGSKLCVGLGGDSTAMMKDGTYVILDAGKLEVTHEDRKSKMWITDIKYSPNGGKLVGMSSADGRIYIHDSENYELKVVTQKVQQTIVTFDWDSAGEHLQCTTDDFRLLFFTAADGKAVTSNAKLRDTKWATQTCTLGWNVQGVWPKDDAVKMVNVGTVDRAEKRSVLACGSDDGSVKVYNYPTQIKDMKYTEGHGGSNFVSCVRFSCNEDTVVSTGANNRVIMQYKLVEPPANVNK</sequence>
<dbReference type="PANTHER" id="PTHR13720:SF33">
    <property type="entry name" value="HELP DOMAIN-CONTAINING PROTEIN"/>
    <property type="match status" value="1"/>
</dbReference>
<dbReference type="Proteomes" id="UP001165082">
    <property type="component" value="Unassembled WGS sequence"/>
</dbReference>
<comment type="caution">
    <text evidence="7">The sequence shown here is derived from an EMBL/GenBank/DDBJ whole genome shotgun (WGS) entry which is preliminary data.</text>
</comment>
<feature type="domain" description="EF-hand" evidence="6">
    <location>
        <begin position="63"/>
        <end position="98"/>
    </location>
</feature>
<dbReference type="InterPro" id="IPR001680">
    <property type="entry name" value="WD40_rpt"/>
</dbReference>
<dbReference type="EMBL" id="BRXZ01003266">
    <property type="protein sequence ID" value="GMH51193.1"/>
    <property type="molecule type" value="Genomic_DNA"/>
</dbReference>
<dbReference type="SMART" id="SM00320">
    <property type="entry name" value="WD40"/>
    <property type="match status" value="23"/>
</dbReference>
<dbReference type="Pfam" id="PF23414">
    <property type="entry name" value="Beta-prop_EML_2"/>
    <property type="match status" value="3"/>
</dbReference>
<proteinExistence type="inferred from homology"/>
<reference evidence="7" key="1">
    <citation type="submission" date="2022-07" db="EMBL/GenBank/DDBJ databases">
        <title>Genome analysis of Parmales, a sister group of diatoms, reveals the evolutionary specialization of diatoms from phago-mixotrophs to photoautotrophs.</title>
        <authorList>
            <person name="Ban H."/>
            <person name="Sato S."/>
            <person name="Yoshikawa S."/>
            <person name="Kazumasa Y."/>
            <person name="Nakamura Y."/>
            <person name="Ichinomiya M."/>
            <person name="Saitoh K."/>
            <person name="Sato N."/>
            <person name="Blanc-Mathieu R."/>
            <person name="Endo H."/>
            <person name="Kuwata A."/>
            <person name="Ogata H."/>
        </authorList>
    </citation>
    <scope>NUCLEOTIDE SEQUENCE</scope>
</reference>
<keyword evidence="8" id="KW-1185">Reference proteome</keyword>
<dbReference type="SUPFAM" id="SSF47473">
    <property type="entry name" value="EF-hand"/>
    <property type="match status" value="1"/>
</dbReference>
<dbReference type="OrthoDB" id="47802at2759"/>
<dbReference type="SUPFAM" id="SSF50998">
    <property type="entry name" value="Quinoprotein alcohol dehydrogenase-like"/>
    <property type="match status" value="1"/>
</dbReference>
<evidence type="ECO:0000256" key="4">
    <source>
        <dbReference type="ARBA" id="ARBA00022837"/>
    </source>
</evidence>
<evidence type="ECO:0000259" key="6">
    <source>
        <dbReference type="PROSITE" id="PS50222"/>
    </source>
</evidence>
<dbReference type="Gene3D" id="2.130.10.10">
    <property type="entry name" value="YVTN repeat-like/Quinoprotein amine dehydrogenase"/>
    <property type="match status" value="6"/>
</dbReference>
<dbReference type="PANTHER" id="PTHR13720">
    <property type="entry name" value="WD-40 REPEAT PROTEIN"/>
    <property type="match status" value="1"/>
</dbReference>
<dbReference type="InterPro" id="IPR015943">
    <property type="entry name" value="WD40/YVTN_repeat-like_dom_sf"/>
</dbReference>
<dbReference type="FunFam" id="2.130.10.10:FF:000044">
    <property type="entry name" value="echinoderm microtubule-associated protein-like 6 isoform X1"/>
    <property type="match status" value="1"/>
</dbReference>
<dbReference type="Pfam" id="PF03451">
    <property type="entry name" value="HELP"/>
    <property type="match status" value="3"/>
</dbReference>
<dbReference type="InterPro" id="IPR055442">
    <property type="entry name" value="Beta-prop_EML-like_2nd"/>
</dbReference>
<evidence type="ECO:0000313" key="8">
    <source>
        <dbReference type="Proteomes" id="UP001165082"/>
    </source>
</evidence>
<comment type="similarity">
    <text evidence="1">Belongs to the WD repeat EMAP family.</text>
</comment>
<accession>A0A9W7DUI0</accession>
<evidence type="ECO:0000256" key="5">
    <source>
        <dbReference type="PROSITE-ProRule" id="PRU00221"/>
    </source>
</evidence>
<dbReference type="InterPro" id="IPR005108">
    <property type="entry name" value="HELP"/>
</dbReference>
<feature type="repeat" description="WD" evidence="5">
    <location>
        <begin position="1177"/>
        <end position="1207"/>
    </location>
</feature>
<keyword evidence="4" id="KW-0106">Calcium</keyword>
<evidence type="ECO:0000256" key="2">
    <source>
        <dbReference type="ARBA" id="ARBA00022574"/>
    </source>
</evidence>
<organism evidence="7 8">
    <name type="scientific">Triparma retinervis</name>
    <dbReference type="NCBI Taxonomy" id="2557542"/>
    <lineage>
        <taxon>Eukaryota</taxon>
        <taxon>Sar</taxon>
        <taxon>Stramenopiles</taxon>
        <taxon>Ochrophyta</taxon>
        <taxon>Bolidophyceae</taxon>
        <taxon>Parmales</taxon>
        <taxon>Triparmaceae</taxon>
        <taxon>Triparma</taxon>
    </lineage>
</organism>
<dbReference type="GO" id="GO:0005509">
    <property type="term" value="F:calcium ion binding"/>
    <property type="evidence" value="ECO:0007669"/>
    <property type="project" value="InterPro"/>
</dbReference>
<dbReference type="InterPro" id="IPR011047">
    <property type="entry name" value="Quinoprotein_ADH-like_sf"/>
</dbReference>
<evidence type="ECO:0000256" key="1">
    <source>
        <dbReference type="ARBA" id="ARBA00006489"/>
    </source>
</evidence>
<dbReference type="SUPFAM" id="SSF50978">
    <property type="entry name" value="WD40 repeat-like"/>
    <property type="match status" value="4"/>
</dbReference>
<dbReference type="Gene3D" id="1.10.238.10">
    <property type="entry name" value="EF-hand"/>
    <property type="match status" value="1"/>
</dbReference>
<protein>
    <recommendedName>
        <fullName evidence="6">EF-hand domain-containing protein</fullName>
    </recommendedName>
</protein>
<keyword evidence="3" id="KW-0677">Repeat</keyword>
<dbReference type="InterPro" id="IPR055439">
    <property type="entry name" value="Beta-prop_EML_1st"/>
</dbReference>
<dbReference type="PROSITE" id="PS00018">
    <property type="entry name" value="EF_HAND_1"/>
    <property type="match status" value="2"/>
</dbReference>
<feature type="domain" description="EF-hand" evidence="6">
    <location>
        <begin position="99"/>
        <end position="134"/>
    </location>
</feature>
<dbReference type="PROSITE" id="PS50294">
    <property type="entry name" value="WD_REPEATS_REGION"/>
    <property type="match status" value="1"/>
</dbReference>
<dbReference type="InterPro" id="IPR050630">
    <property type="entry name" value="WD_repeat_EMAP"/>
</dbReference>
<dbReference type="PROSITE" id="PS50082">
    <property type="entry name" value="WD_REPEATS_2"/>
    <property type="match status" value="2"/>
</dbReference>
<keyword evidence="2 5" id="KW-0853">WD repeat</keyword>
<dbReference type="SMART" id="SM00054">
    <property type="entry name" value="EFh"/>
    <property type="match status" value="2"/>
</dbReference>
<dbReference type="PROSITE" id="PS50222">
    <property type="entry name" value="EF_HAND_2"/>
    <property type="match status" value="2"/>
</dbReference>
<feature type="repeat" description="WD" evidence="5">
    <location>
        <begin position="1366"/>
        <end position="1407"/>
    </location>
</feature>
<gene>
    <name evidence="7" type="ORF">TrRE_jg11894</name>
</gene>
<evidence type="ECO:0000313" key="7">
    <source>
        <dbReference type="EMBL" id="GMH51193.1"/>
    </source>
</evidence>
<dbReference type="InterPro" id="IPR018247">
    <property type="entry name" value="EF_Hand_1_Ca_BS"/>
</dbReference>
<dbReference type="GO" id="GO:0008017">
    <property type="term" value="F:microtubule binding"/>
    <property type="evidence" value="ECO:0007669"/>
    <property type="project" value="TreeGrafter"/>
</dbReference>
<dbReference type="InterPro" id="IPR036322">
    <property type="entry name" value="WD40_repeat_dom_sf"/>
</dbReference>
<name>A0A9W7DUI0_9STRA</name>
<dbReference type="InterPro" id="IPR011992">
    <property type="entry name" value="EF-hand-dom_pair"/>
</dbReference>
<dbReference type="InterPro" id="IPR002048">
    <property type="entry name" value="EF_hand_dom"/>
</dbReference>
<dbReference type="Pfam" id="PF23409">
    <property type="entry name" value="Beta-prop_EML"/>
    <property type="match status" value="3"/>
</dbReference>
<evidence type="ECO:0000256" key="3">
    <source>
        <dbReference type="ARBA" id="ARBA00022737"/>
    </source>
</evidence>